<dbReference type="Gene3D" id="3.40.50.1470">
    <property type="entry name" value="Peptidyl-tRNA hydrolase"/>
    <property type="match status" value="1"/>
</dbReference>
<reference evidence="11 12" key="1">
    <citation type="submission" date="2015-07" db="EMBL/GenBank/DDBJ databases">
        <title>Genome sequence of Leptolinea tardivitalis DSM 16556.</title>
        <authorList>
            <person name="Hemp J."/>
            <person name="Ward L.M."/>
            <person name="Pace L.A."/>
            <person name="Fischer W.W."/>
        </authorList>
    </citation>
    <scope>NUCLEOTIDE SEQUENCE [LARGE SCALE GENOMIC DNA]</scope>
    <source>
        <strain evidence="11 12">YMTK-2</strain>
    </source>
</reference>
<dbReference type="NCBIfam" id="TIGR00447">
    <property type="entry name" value="pth"/>
    <property type="match status" value="1"/>
</dbReference>
<dbReference type="RefSeq" id="WP_062420412.1">
    <property type="nucleotide sequence ID" value="NZ_BBYA01000002.1"/>
</dbReference>
<evidence type="ECO:0000256" key="4">
    <source>
        <dbReference type="ARBA" id="ARBA00022884"/>
    </source>
</evidence>
<dbReference type="GO" id="GO:0000049">
    <property type="term" value="F:tRNA binding"/>
    <property type="evidence" value="ECO:0007669"/>
    <property type="project" value="UniProtKB-UniRule"/>
</dbReference>
<dbReference type="PANTHER" id="PTHR17224">
    <property type="entry name" value="PEPTIDYL-TRNA HYDROLASE"/>
    <property type="match status" value="1"/>
</dbReference>
<evidence type="ECO:0000256" key="3">
    <source>
        <dbReference type="ARBA" id="ARBA00022801"/>
    </source>
</evidence>
<feature type="site" description="Discriminates between blocked and unblocked aminoacyl-tRNA" evidence="8">
    <location>
        <position position="24"/>
    </location>
</feature>
<evidence type="ECO:0000256" key="2">
    <source>
        <dbReference type="ARBA" id="ARBA00022555"/>
    </source>
</evidence>
<dbReference type="Pfam" id="PF01195">
    <property type="entry name" value="Pept_tRNA_hydro"/>
    <property type="match status" value="1"/>
</dbReference>
<evidence type="ECO:0000256" key="7">
    <source>
        <dbReference type="ARBA" id="ARBA00050038"/>
    </source>
</evidence>
<comment type="catalytic activity">
    <reaction evidence="6 8 9">
        <text>an N-acyl-L-alpha-aminoacyl-tRNA + H2O = an N-acyl-L-amino acid + a tRNA + H(+)</text>
        <dbReference type="Rhea" id="RHEA:54448"/>
        <dbReference type="Rhea" id="RHEA-COMP:10123"/>
        <dbReference type="Rhea" id="RHEA-COMP:13883"/>
        <dbReference type="ChEBI" id="CHEBI:15377"/>
        <dbReference type="ChEBI" id="CHEBI:15378"/>
        <dbReference type="ChEBI" id="CHEBI:59874"/>
        <dbReference type="ChEBI" id="CHEBI:78442"/>
        <dbReference type="ChEBI" id="CHEBI:138191"/>
        <dbReference type="EC" id="3.1.1.29"/>
    </reaction>
</comment>
<feature type="binding site" evidence="8">
    <location>
        <position position="81"/>
    </location>
    <ligand>
        <name>tRNA</name>
        <dbReference type="ChEBI" id="CHEBI:17843"/>
    </ligand>
</feature>
<gene>
    <name evidence="8" type="primary">pth</name>
    <name evidence="11" type="ORF">ADM99_10130</name>
</gene>
<dbReference type="SUPFAM" id="SSF53178">
    <property type="entry name" value="Peptidyl-tRNA hydrolase-like"/>
    <property type="match status" value="1"/>
</dbReference>
<comment type="subcellular location">
    <subcellularLocation>
        <location evidence="8">Cytoplasm</location>
    </subcellularLocation>
</comment>
<feature type="active site" description="Proton acceptor" evidence="8">
    <location>
        <position position="34"/>
    </location>
</feature>
<dbReference type="GO" id="GO:0005737">
    <property type="term" value="C:cytoplasm"/>
    <property type="evidence" value="ECO:0007669"/>
    <property type="project" value="UniProtKB-SubCell"/>
</dbReference>
<proteinExistence type="inferred from homology"/>
<dbReference type="PANTHER" id="PTHR17224:SF1">
    <property type="entry name" value="PEPTIDYL-TRNA HYDROLASE"/>
    <property type="match status" value="1"/>
</dbReference>
<comment type="caution">
    <text evidence="11">The sequence shown here is derived from an EMBL/GenBank/DDBJ whole genome shotgun (WGS) entry which is preliminary data.</text>
</comment>
<dbReference type="InterPro" id="IPR001328">
    <property type="entry name" value="Pept_tRNA_hydro"/>
</dbReference>
<name>A0A0P6WYU1_9CHLR</name>
<dbReference type="PROSITE" id="PS01195">
    <property type="entry name" value="PEPT_TRNA_HYDROL_1"/>
    <property type="match status" value="1"/>
</dbReference>
<keyword evidence="2 8" id="KW-0820">tRNA-binding</keyword>
<evidence type="ECO:0000256" key="10">
    <source>
        <dbReference type="RuleBase" id="RU004320"/>
    </source>
</evidence>
<protein>
    <recommendedName>
        <fullName evidence="7 8">Peptidyl-tRNA hydrolase</fullName>
        <shortName evidence="8">Pth</shortName>
        <ecNumber evidence="1 8">3.1.1.29</ecNumber>
    </recommendedName>
</protein>
<feature type="binding site" evidence="8">
    <location>
        <position position="79"/>
    </location>
    <ligand>
        <name>tRNA</name>
        <dbReference type="ChEBI" id="CHEBI:17843"/>
    </ligand>
</feature>
<dbReference type="OrthoDB" id="9800507at2"/>
<dbReference type="InterPro" id="IPR036416">
    <property type="entry name" value="Pept_tRNA_hydro_sf"/>
</dbReference>
<sequence length="206" mass="22990">MFRLLRKPQPETDQATYLIVGFGNPGREYMNTRHNIGFMTIDRLCKKLDVFLGKMQANALTATYKDSRNRIILAKPQTYMNLSGQSVSGLLHFYKIPIDHLLVIHDDMDIPFGSLRIRPSGGSGGQKGLGSTIDRLGTQDFARLRMGIGRPPGRMEVTDYVLQPFSSTDQQMLDSMLDAAADAALVFIRDGLDTAMNRYNGSVEKN</sequence>
<comment type="similarity">
    <text evidence="5 8 10">Belongs to the PTH family.</text>
</comment>
<dbReference type="FunFam" id="3.40.50.1470:FF:000001">
    <property type="entry name" value="Peptidyl-tRNA hydrolase"/>
    <property type="match status" value="1"/>
</dbReference>
<dbReference type="EMBL" id="LGCK01000010">
    <property type="protein sequence ID" value="KPL71784.1"/>
    <property type="molecule type" value="Genomic_DNA"/>
</dbReference>
<keyword evidence="4 8" id="KW-0694">RNA-binding</keyword>
<dbReference type="AlphaFoldDB" id="A0A0P6WYU1"/>
<keyword evidence="12" id="KW-1185">Reference proteome</keyword>
<dbReference type="Proteomes" id="UP000050430">
    <property type="component" value="Unassembled WGS sequence"/>
</dbReference>
<dbReference type="CDD" id="cd00462">
    <property type="entry name" value="PTH"/>
    <property type="match status" value="1"/>
</dbReference>
<dbReference type="GO" id="GO:0006515">
    <property type="term" value="P:protein quality control for misfolded or incompletely synthesized proteins"/>
    <property type="evidence" value="ECO:0007669"/>
    <property type="project" value="UniProtKB-UniRule"/>
</dbReference>
<organism evidence="11 12">
    <name type="scientific">Leptolinea tardivitalis</name>
    <dbReference type="NCBI Taxonomy" id="229920"/>
    <lineage>
        <taxon>Bacteria</taxon>
        <taxon>Bacillati</taxon>
        <taxon>Chloroflexota</taxon>
        <taxon>Anaerolineae</taxon>
        <taxon>Anaerolineales</taxon>
        <taxon>Anaerolineaceae</taxon>
        <taxon>Leptolinea</taxon>
    </lineage>
</organism>
<evidence type="ECO:0000313" key="11">
    <source>
        <dbReference type="EMBL" id="KPL71784.1"/>
    </source>
</evidence>
<evidence type="ECO:0000256" key="6">
    <source>
        <dbReference type="ARBA" id="ARBA00048707"/>
    </source>
</evidence>
<dbReference type="GO" id="GO:0004045">
    <property type="term" value="F:peptidyl-tRNA hydrolase activity"/>
    <property type="evidence" value="ECO:0007669"/>
    <property type="project" value="UniProtKB-UniRule"/>
</dbReference>
<dbReference type="PATRIC" id="fig|229920.5.peg.1935"/>
<accession>A0A0P6WYU1</accession>
<evidence type="ECO:0000313" key="12">
    <source>
        <dbReference type="Proteomes" id="UP000050430"/>
    </source>
</evidence>
<evidence type="ECO:0000256" key="8">
    <source>
        <dbReference type="HAMAP-Rule" id="MF_00083"/>
    </source>
</evidence>
<evidence type="ECO:0000256" key="5">
    <source>
        <dbReference type="ARBA" id="ARBA00038063"/>
    </source>
</evidence>
<dbReference type="EC" id="3.1.1.29" evidence="1 8"/>
<evidence type="ECO:0000256" key="1">
    <source>
        <dbReference type="ARBA" id="ARBA00013260"/>
    </source>
</evidence>
<keyword evidence="8" id="KW-0963">Cytoplasm</keyword>
<dbReference type="HAMAP" id="MF_00083">
    <property type="entry name" value="Pept_tRNA_hydro_bact"/>
    <property type="match status" value="1"/>
</dbReference>
<comment type="subunit">
    <text evidence="8">Monomer.</text>
</comment>
<evidence type="ECO:0000256" key="9">
    <source>
        <dbReference type="RuleBase" id="RU000673"/>
    </source>
</evidence>
<feature type="binding site" evidence="8">
    <location>
        <position position="29"/>
    </location>
    <ligand>
        <name>tRNA</name>
        <dbReference type="ChEBI" id="CHEBI:17843"/>
    </ligand>
</feature>
<comment type="caution">
    <text evidence="8">Lacks conserved residue(s) required for the propagation of feature annotation.</text>
</comment>
<comment type="function">
    <text evidence="8">Hydrolyzes ribosome-free peptidyl-tRNAs (with 1 or more amino acids incorporated), which drop off the ribosome during protein synthesis, or as a result of ribosome stalling.</text>
</comment>
<keyword evidence="3 8" id="KW-0378">Hydrolase</keyword>
<feature type="site" description="Stabilizes the basic form of H active site to accept a proton" evidence="8">
    <location>
        <position position="106"/>
    </location>
</feature>
<dbReference type="GO" id="GO:0072344">
    <property type="term" value="P:rescue of stalled ribosome"/>
    <property type="evidence" value="ECO:0007669"/>
    <property type="project" value="UniProtKB-UniRule"/>
</dbReference>
<dbReference type="STRING" id="229920.ADM99_10130"/>
<dbReference type="InterPro" id="IPR018171">
    <property type="entry name" value="Pept_tRNA_hydro_CS"/>
</dbReference>
<comment type="function">
    <text evidence="8">Catalyzes the release of premature peptidyl moieties from peptidyl-tRNA molecules trapped in stalled 50S ribosomal subunits, and thus maintains levels of free tRNAs and 50S ribosomes.</text>
</comment>